<reference evidence="12 13" key="1">
    <citation type="submission" date="2007-01" db="EMBL/GenBank/DDBJ databases">
        <title>Complete sequence of Psychromonas ingrahamii 37.</title>
        <authorList>
            <consortium name="US DOE Joint Genome Institute"/>
            <person name="Copeland A."/>
            <person name="Lucas S."/>
            <person name="Lapidus A."/>
            <person name="Barry K."/>
            <person name="Detter J.C."/>
            <person name="Glavina del Rio T."/>
            <person name="Hammon N."/>
            <person name="Israni S."/>
            <person name="Dalin E."/>
            <person name="Tice H."/>
            <person name="Pitluck S."/>
            <person name="Thompson L.S."/>
            <person name="Brettin T."/>
            <person name="Bruce D."/>
            <person name="Han C."/>
            <person name="Tapia R."/>
            <person name="Schmutz J."/>
            <person name="Larimer F."/>
            <person name="Land M."/>
            <person name="Hauser L."/>
            <person name="Kyrpides N."/>
            <person name="Ivanova N."/>
            <person name="Staley J."/>
            <person name="Richardson P."/>
        </authorList>
    </citation>
    <scope>NUCLEOTIDE SEQUENCE [LARGE SCALE GENOMIC DNA]</scope>
    <source>
        <strain evidence="12 13">37</strain>
    </source>
</reference>
<dbReference type="Gene3D" id="3.40.50.11040">
    <property type="match status" value="1"/>
</dbReference>
<evidence type="ECO:0000256" key="5">
    <source>
        <dbReference type="ARBA" id="ARBA00022741"/>
    </source>
</evidence>
<dbReference type="GO" id="GO:0051391">
    <property type="term" value="P:tRNA acetylation"/>
    <property type="evidence" value="ECO:0007669"/>
    <property type="project" value="UniProtKB-UniRule"/>
</dbReference>
<evidence type="ECO:0000256" key="2">
    <source>
        <dbReference type="ARBA" id="ARBA00022555"/>
    </source>
</evidence>
<dbReference type="PANTHER" id="PTHR10925">
    <property type="entry name" value="N-ACETYLTRANSFERASE 10"/>
    <property type="match status" value="1"/>
</dbReference>
<keyword evidence="2 9" id="KW-0820">tRNA-binding</keyword>
<feature type="binding site" evidence="9">
    <location>
        <position position="330"/>
    </location>
    <ligand>
        <name>ATP</name>
        <dbReference type="ChEBI" id="CHEBI:30616"/>
    </ligand>
</feature>
<evidence type="ECO:0000259" key="10">
    <source>
        <dbReference type="PROSITE" id="PS51186"/>
    </source>
</evidence>
<dbReference type="PROSITE" id="PS51186">
    <property type="entry name" value="GNAT"/>
    <property type="match status" value="1"/>
</dbReference>
<dbReference type="Proteomes" id="UP000000639">
    <property type="component" value="Chromosome"/>
</dbReference>
<dbReference type="GO" id="GO:0051392">
    <property type="term" value="F:tRNA cytidine N4-acetyltransferase activity"/>
    <property type="evidence" value="ECO:0007669"/>
    <property type="project" value="UniProtKB-UniRule"/>
</dbReference>
<proteinExistence type="inferred from homology"/>
<dbReference type="Gene3D" id="3.40.630.30">
    <property type="match status" value="1"/>
</dbReference>
<dbReference type="EMBL" id="CP000510">
    <property type="protein sequence ID" value="ABM05209.1"/>
    <property type="molecule type" value="Genomic_DNA"/>
</dbReference>
<dbReference type="Pfam" id="PF08351">
    <property type="entry name" value="TmcA_N"/>
    <property type="match status" value="1"/>
</dbReference>
<dbReference type="RefSeq" id="WP_011771757.1">
    <property type="nucleotide sequence ID" value="NC_008709.1"/>
</dbReference>
<dbReference type="PANTHER" id="PTHR10925:SF5">
    <property type="entry name" value="RNA CYTIDINE ACETYLTRANSFERASE"/>
    <property type="match status" value="1"/>
</dbReference>
<comment type="subcellular location">
    <subcellularLocation>
        <location evidence="9">Cytoplasm</location>
    </subcellularLocation>
</comment>
<evidence type="ECO:0000256" key="3">
    <source>
        <dbReference type="ARBA" id="ARBA00022679"/>
    </source>
</evidence>
<dbReference type="GO" id="GO:1904812">
    <property type="term" value="P:rRNA acetylation involved in maturation of SSU-rRNA"/>
    <property type="evidence" value="ECO:0007669"/>
    <property type="project" value="TreeGrafter"/>
</dbReference>
<dbReference type="AlphaFoldDB" id="A1T0E4"/>
<comment type="similarity">
    <text evidence="9">Belongs to the TmcA family.</text>
</comment>
<dbReference type="HAMAP" id="MF_01886">
    <property type="entry name" value="tRNA_acetyltr_TmcA"/>
    <property type="match status" value="1"/>
</dbReference>
<keyword evidence="3 9" id="KW-0808">Transferase</keyword>
<dbReference type="SUPFAM" id="SSF55729">
    <property type="entry name" value="Acyl-CoA N-acyltransferases (Nat)"/>
    <property type="match status" value="1"/>
</dbReference>
<dbReference type="InterPro" id="IPR016181">
    <property type="entry name" value="Acyl_CoA_acyltransferase"/>
</dbReference>
<evidence type="ECO:0000256" key="6">
    <source>
        <dbReference type="ARBA" id="ARBA00022840"/>
    </source>
</evidence>
<sequence>MPALLSLLDHLKNHATIQNHRQLLRLQGDLNWCFTLTQKMIAELQLPYFWCGPSPITNNSISYKEILGQETSLLVINAHPAFDGNQFAAAEGTLRGGGLLILLTPTDISCDDLFYQYISAQLQHFNFLTLKQGLPLPNFTLPPANNCPVINKQPALNLSGQHNAIQEIIKTVTGHRRRPLVLTADRGRGKSAALGIAAAQLLSESRVKKILVCAPNKQATATLFRHANLILKPAHGQSGTTTIDQGTIEFIAADTLLDEYPQCDLLIIDEAAAIPVPTLESLVIHYSRLVFATTLHGYEGSGRGFALRFQKRLTELAPQWRKLHLDQPIRWAKNDPLEAFTLSSICLTEAVAQQPVYKAQQALSFEKLTPAELLADKTLLQALFSLLVLAHYQTKPSDLEKLLNDSSVHIFIARQQGQILGVALIKEEGNFDHNLCEQIWRGSRRVPGHLIAQSLTFHSRFQLAASNSYARIQRIAIHPDCQNRGIGKQFINHLIGWAKKQAFDHLCVSYGVTADLLSFWQKRHFVPLRIGLSQDASSGTHSLIMNLPLSKRAHLLHQLIVQQFRQQLPTQLSRHLQHLDTEVVLKLLLNSSKVQSDQPSLLSYTQGHLPYEFIEHDLIDLMLNCDLTGLSKAQQCLAIQKILQNNSWAEICRKNNLTGKKQAQYILKETIKQLTTNVTKRGNQ</sequence>
<dbReference type="InterPro" id="IPR038321">
    <property type="entry name" value="TmcA_C_sf"/>
</dbReference>
<dbReference type="KEGG" id="pin:Ping_3526"/>
<evidence type="ECO:0000256" key="1">
    <source>
        <dbReference type="ARBA" id="ARBA00022490"/>
    </source>
</evidence>
<dbReference type="GO" id="GO:1990883">
    <property type="term" value="F:18S rRNA cytidine N-acetyltransferase activity"/>
    <property type="evidence" value="ECO:0007669"/>
    <property type="project" value="TreeGrafter"/>
</dbReference>
<feature type="domain" description="Helicase ATP-binding" evidence="11">
    <location>
        <begin position="171"/>
        <end position="313"/>
    </location>
</feature>
<evidence type="ECO:0000313" key="13">
    <source>
        <dbReference type="Proteomes" id="UP000000639"/>
    </source>
</evidence>
<evidence type="ECO:0000256" key="4">
    <source>
        <dbReference type="ARBA" id="ARBA00022694"/>
    </source>
</evidence>
<dbReference type="InterPro" id="IPR027417">
    <property type="entry name" value="P-loop_NTPase"/>
</dbReference>
<gene>
    <name evidence="9" type="primary">tmcA</name>
    <name evidence="12" type="ordered locus">Ping_3526</name>
</gene>
<dbReference type="Gene3D" id="3.40.50.300">
    <property type="entry name" value="P-loop containing nucleotide triphosphate hydrolases"/>
    <property type="match status" value="1"/>
</dbReference>
<dbReference type="OrthoDB" id="5578851at2"/>
<dbReference type="GO" id="GO:0002101">
    <property type="term" value="P:tRNA wobble cytosine modification"/>
    <property type="evidence" value="ECO:0007669"/>
    <property type="project" value="UniProtKB-UniRule"/>
</dbReference>
<keyword evidence="4 9" id="KW-0819">tRNA processing</keyword>
<keyword evidence="6 9" id="KW-0067">ATP-binding</keyword>
<organism evidence="12 13">
    <name type="scientific">Psychromonas ingrahamii (strain DSM 17664 / CCUG 51855 / 37)</name>
    <dbReference type="NCBI Taxonomy" id="357804"/>
    <lineage>
        <taxon>Bacteria</taxon>
        <taxon>Pseudomonadati</taxon>
        <taxon>Pseudomonadota</taxon>
        <taxon>Gammaproteobacteria</taxon>
        <taxon>Alteromonadales</taxon>
        <taxon>Psychromonadaceae</taxon>
        <taxon>Psychromonas</taxon>
    </lineage>
</organism>
<dbReference type="Pfam" id="PF13718">
    <property type="entry name" value="GNAT_acetyltr_2"/>
    <property type="match status" value="1"/>
</dbReference>
<dbReference type="InterPro" id="IPR024914">
    <property type="entry name" value="tRNA_acetyltr_TmcA"/>
</dbReference>
<feature type="binding site" evidence="9">
    <location>
        <position position="161"/>
    </location>
    <ligand>
        <name>ATP</name>
        <dbReference type="ChEBI" id="CHEBI:30616"/>
    </ligand>
</feature>
<dbReference type="InterPro" id="IPR032672">
    <property type="entry name" value="TmcA/NAT10/Kre33"/>
</dbReference>
<feature type="domain" description="N-acetyltransferase" evidence="10">
    <location>
        <begin position="363"/>
        <end position="550"/>
    </location>
</feature>
<dbReference type="GO" id="GO:0005524">
    <property type="term" value="F:ATP binding"/>
    <property type="evidence" value="ECO:0007669"/>
    <property type="project" value="UniProtKB-UniRule"/>
</dbReference>
<dbReference type="InterPro" id="IPR000182">
    <property type="entry name" value="GNAT_dom"/>
</dbReference>
<dbReference type="STRING" id="357804.Ping_3526"/>
<evidence type="ECO:0000313" key="12">
    <source>
        <dbReference type="EMBL" id="ABM05209.1"/>
    </source>
</evidence>
<dbReference type="Gene3D" id="1.20.120.890">
    <property type="entry name" value="tRNA(Met) cytidine acetyltransferase, tail domain"/>
    <property type="match status" value="1"/>
</dbReference>
<dbReference type="GO" id="GO:0000049">
    <property type="term" value="F:tRNA binding"/>
    <property type="evidence" value="ECO:0007669"/>
    <property type="project" value="UniProtKB-UniRule"/>
</dbReference>
<dbReference type="PROSITE" id="PS51192">
    <property type="entry name" value="HELICASE_ATP_BIND_1"/>
    <property type="match status" value="1"/>
</dbReference>
<dbReference type="CDD" id="cd04301">
    <property type="entry name" value="NAT_SF"/>
    <property type="match status" value="1"/>
</dbReference>
<dbReference type="EC" id="2.3.1.193" evidence="9"/>
<keyword evidence="13" id="KW-1185">Reference proteome</keyword>
<evidence type="ECO:0000259" key="11">
    <source>
        <dbReference type="PROSITE" id="PS51192"/>
    </source>
</evidence>
<name>A1T0E4_PSYIN</name>
<keyword evidence="1 9" id="KW-0963">Cytoplasm</keyword>
<dbReference type="HOGENOM" id="CLU_004652_1_0_6"/>
<comment type="caution">
    <text evidence="9">Lacks conserved residue(s) required for the propagation of feature annotation.</text>
</comment>
<dbReference type="Pfam" id="PF05127">
    <property type="entry name" value="NAT10_TcmA_helicase"/>
    <property type="match status" value="1"/>
</dbReference>
<evidence type="ECO:0000256" key="9">
    <source>
        <dbReference type="HAMAP-Rule" id="MF_01886"/>
    </source>
</evidence>
<dbReference type="InterPro" id="IPR007807">
    <property type="entry name" value="TcmA/NAT10_helicase"/>
</dbReference>
<comment type="catalytic activity">
    <reaction evidence="9">
        <text>cytidine(34) in elongator tRNA(Met) + acetyl-CoA + ATP + H2O = N(4)-acetylcytidine(34) in elongator tRNA(Met) + ADP + phosphate + CoA + H(+)</text>
        <dbReference type="Rhea" id="RHEA:43788"/>
        <dbReference type="Rhea" id="RHEA-COMP:10693"/>
        <dbReference type="Rhea" id="RHEA-COMP:10694"/>
        <dbReference type="ChEBI" id="CHEBI:15377"/>
        <dbReference type="ChEBI" id="CHEBI:15378"/>
        <dbReference type="ChEBI" id="CHEBI:30616"/>
        <dbReference type="ChEBI" id="CHEBI:43474"/>
        <dbReference type="ChEBI" id="CHEBI:57287"/>
        <dbReference type="ChEBI" id="CHEBI:57288"/>
        <dbReference type="ChEBI" id="CHEBI:74900"/>
        <dbReference type="ChEBI" id="CHEBI:82748"/>
        <dbReference type="ChEBI" id="CHEBI:456216"/>
        <dbReference type="EC" id="2.3.1.193"/>
    </reaction>
</comment>
<evidence type="ECO:0000256" key="8">
    <source>
        <dbReference type="ARBA" id="ARBA00023315"/>
    </source>
</evidence>
<dbReference type="InterPro" id="IPR014001">
    <property type="entry name" value="Helicase_ATP-bd"/>
</dbReference>
<dbReference type="SUPFAM" id="SSF52540">
    <property type="entry name" value="P-loop containing nucleoside triphosphate hydrolases"/>
    <property type="match status" value="1"/>
</dbReference>
<evidence type="ECO:0000256" key="7">
    <source>
        <dbReference type="ARBA" id="ARBA00022884"/>
    </source>
</evidence>
<keyword evidence="7 9" id="KW-0694">RNA-binding</keyword>
<accession>A1T0E4</accession>
<dbReference type="GO" id="GO:0005737">
    <property type="term" value="C:cytoplasm"/>
    <property type="evidence" value="ECO:0007669"/>
    <property type="project" value="UniProtKB-SubCell"/>
</dbReference>
<protein>
    <recommendedName>
        <fullName evidence="9">tRNA(Met) cytidine acetyltransferase TmcA</fullName>
        <ecNumber evidence="9">2.3.1.193</ecNumber>
    </recommendedName>
</protein>
<keyword evidence="5 9" id="KW-0547">Nucleotide-binding</keyword>
<comment type="function">
    <text evidence="9">Catalyzes the formation of N(4)-acetylcytidine (ac(4)C) at the wobble position of tRNA(Met), by using acetyl-CoA as an acetyl donor and ATP (or GTP).</text>
</comment>
<keyword evidence="8 9" id="KW-0012">Acyltransferase</keyword>
<dbReference type="InterPro" id="IPR013562">
    <property type="entry name" value="TmcA/NAT10_N"/>
</dbReference>
<dbReference type="eggNOG" id="COG1444">
    <property type="taxonomic scope" value="Bacteria"/>
</dbReference>